<dbReference type="GO" id="GO:0031179">
    <property type="term" value="P:peptide modification"/>
    <property type="evidence" value="ECO:0007669"/>
    <property type="project" value="InterPro"/>
</dbReference>
<comment type="caution">
    <text evidence="2">The sequence shown here is derived from an EMBL/GenBank/DDBJ whole genome shotgun (WGS) entry which is preliminary data.</text>
</comment>
<dbReference type="EMBL" id="VMNX01000211">
    <property type="protein sequence ID" value="MPY53696.1"/>
    <property type="molecule type" value="Genomic_DNA"/>
</dbReference>
<sequence>MGEAAWSWVLNQVREDKGPWLPETVAEDDQEEDRDRDREDGQDDGQDDGRNTVPAKDRDTLYAGIAGLAPVLAEIGQYRELSGRERTLATGIVTRLSSEANGRTEPSLYSGLAGDAMALKLLAPGKESIALRRLADLATPEGWKTTVEFEPGSDAPLNDIIMGTAGVVLTAVWAGGECAEAIATTGSEALLRVADRTEAGLDWGIAPGTQWRAPNYSHGTAGVAAALAVAGAALHREDFVEAAVKGAQHVLSVGSLEDDGFVVPHTIPPSKREVEPVTYTWCHGPAGTSHLFTALSHAGVAEVAGLDVGGLRHRCLTSILTSGVPERLRPGFWDNDGRCCGTAGVGDVLLDAAQDCENREDCEATARAEALLQAARRMGDALVERAVTDETGARWRFLEHRKDPPILPPGTAWMQGAAGIAAYLLRLARFIETGPDAPVVDRPDQWWAVPAHLRSTAS</sequence>
<feature type="region of interest" description="Disordered" evidence="1">
    <location>
        <begin position="17"/>
        <end position="57"/>
    </location>
</feature>
<dbReference type="CDD" id="cd04434">
    <property type="entry name" value="LanC_like"/>
    <property type="match status" value="1"/>
</dbReference>
<reference evidence="2 3" key="1">
    <citation type="submission" date="2019-09" db="EMBL/GenBank/DDBJ databases">
        <authorList>
            <person name="Duangmal K."/>
            <person name="Teo W.F.A."/>
            <person name="Lipun K."/>
        </authorList>
    </citation>
    <scope>NUCLEOTIDE SEQUENCE [LARGE SCALE GENOMIC DNA]</scope>
    <source>
        <strain evidence="2 3">K1PN6</strain>
    </source>
</reference>
<dbReference type="SUPFAM" id="SSF158745">
    <property type="entry name" value="LanC-like"/>
    <property type="match status" value="1"/>
</dbReference>
<dbReference type="Pfam" id="PF05147">
    <property type="entry name" value="LANC_like"/>
    <property type="match status" value="1"/>
</dbReference>
<name>A0A5N8X3S0_9ACTN</name>
<accession>A0A5N8X3S0</accession>
<dbReference type="Gene3D" id="1.50.10.20">
    <property type="match status" value="1"/>
</dbReference>
<gene>
    <name evidence="2" type="ORF">FPZ41_36090</name>
</gene>
<evidence type="ECO:0000256" key="1">
    <source>
        <dbReference type="SAM" id="MobiDB-lite"/>
    </source>
</evidence>
<evidence type="ECO:0000313" key="2">
    <source>
        <dbReference type="EMBL" id="MPY53696.1"/>
    </source>
</evidence>
<keyword evidence="3" id="KW-1185">Reference proteome</keyword>
<proteinExistence type="predicted"/>
<dbReference type="Proteomes" id="UP000373149">
    <property type="component" value="Unassembled WGS sequence"/>
</dbReference>
<dbReference type="AlphaFoldDB" id="A0A5N8X3S0"/>
<dbReference type="PRINTS" id="PR01950">
    <property type="entry name" value="LANCSUPER"/>
</dbReference>
<protein>
    <submittedName>
        <fullName evidence="2">Lanthionine synthetase</fullName>
    </submittedName>
</protein>
<evidence type="ECO:0000313" key="3">
    <source>
        <dbReference type="Proteomes" id="UP000373149"/>
    </source>
</evidence>
<feature type="compositionally biased region" description="Basic and acidic residues" evidence="1">
    <location>
        <begin position="47"/>
        <end position="57"/>
    </location>
</feature>
<dbReference type="SMART" id="SM01260">
    <property type="entry name" value="LANC_like"/>
    <property type="match status" value="1"/>
</dbReference>
<dbReference type="InterPro" id="IPR007822">
    <property type="entry name" value="LANC-like"/>
</dbReference>
<organism evidence="2 3">
    <name type="scientific">Streptomyces acidicola</name>
    <dbReference type="NCBI Taxonomy" id="2596892"/>
    <lineage>
        <taxon>Bacteria</taxon>
        <taxon>Bacillati</taxon>
        <taxon>Actinomycetota</taxon>
        <taxon>Actinomycetes</taxon>
        <taxon>Kitasatosporales</taxon>
        <taxon>Streptomycetaceae</taxon>
        <taxon>Streptomyces</taxon>
    </lineage>
</organism>